<dbReference type="Proteomes" id="UP001562425">
    <property type="component" value="Unassembled WGS sequence"/>
</dbReference>
<accession>A0ABD1D3B6</accession>
<feature type="compositionally biased region" description="Low complexity" evidence="1">
    <location>
        <begin position="95"/>
        <end position="115"/>
    </location>
</feature>
<feature type="compositionally biased region" description="Pro residues" evidence="1">
    <location>
        <begin position="192"/>
        <end position="204"/>
    </location>
</feature>
<organism evidence="2 3">
    <name type="scientific">Culex pipiens pipiens</name>
    <name type="common">Northern house mosquito</name>
    <dbReference type="NCBI Taxonomy" id="38569"/>
    <lineage>
        <taxon>Eukaryota</taxon>
        <taxon>Metazoa</taxon>
        <taxon>Ecdysozoa</taxon>
        <taxon>Arthropoda</taxon>
        <taxon>Hexapoda</taxon>
        <taxon>Insecta</taxon>
        <taxon>Pterygota</taxon>
        <taxon>Neoptera</taxon>
        <taxon>Endopterygota</taxon>
        <taxon>Diptera</taxon>
        <taxon>Nematocera</taxon>
        <taxon>Culicoidea</taxon>
        <taxon>Culicidae</taxon>
        <taxon>Culicinae</taxon>
        <taxon>Culicini</taxon>
        <taxon>Culex</taxon>
        <taxon>Culex</taxon>
    </lineage>
</organism>
<dbReference type="AlphaFoldDB" id="A0ABD1D3B6"/>
<protein>
    <submittedName>
        <fullName evidence="2">Uncharacterized protein</fullName>
    </submittedName>
</protein>
<proteinExistence type="predicted"/>
<evidence type="ECO:0000256" key="1">
    <source>
        <dbReference type="SAM" id="MobiDB-lite"/>
    </source>
</evidence>
<gene>
    <name evidence="2" type="ORF">pipiens_003119</name>
</gene>
<sequence>MFLETNPPGGGPGIYATTRTSNMSAFAAPGLNLTFLETNPPGGGPGTTYSTSRISNTQALALTRPKSPKKESSVPVSPSSNGRDLEMSSPKGHHNQQQQQHQQNQQNQQQTQHQQHSSDHHHPSSNSDNLNGNSSTPHHPAISVSQSLMGSAAVAAAAAIRSLTPRISVSNSLTENGASSVASCNAGNGPTPVAPPPPPPPPASHTPSSNNGGLADRVPQSPVAAVTAVAAAMQDRKDFDFSKVNGK</sequence>
<evidence type="ECO:0000313" key="2">
    <source>
        <dbReference type="EMBL" id="KAL1392816.1"/>
    </source>
</evidence>
<comment type="caution">
    <text evidence="2">The sequence shown here is derived from an EMBL/GenBank/DDBJ whole genome shotgun (WGS) entry which is preliminary data.</text>
</comment>
<name>A0ABD1D3B6_CULPP</name>
<evidence type="ECO:0000313" key="3">
    <source>
        <dbReference type="Proteomes" id="UP001562425"/>
    </source>
</evidence>
<feature type="compositionally biased region" description="Polar residues" evidence="1">
    <location>
        <begin position="47"/>
        <end position="60"/>
    </location>
</feature>
<feature type="compositionally biased region" description="Polar residues" evidence="1">
    <location>
        <begin position="177"/>
        <end position="188"/>
    </location>
</feature>
<keyword evidence="3" id="KW-1185">Reference proteome</keyword>
<dbReference type="EMBL" id="JBEHCU010007769">
    <property type="protein sequence ID" value="KAL1392816.1"/>
    <property type="molecule type" value="Genomic_DNA"/>
</dbReference>
<reference evidence="2 3" key="1">
    <citation type="submission" date="2024-05" db="EMBL/GenBank/DDBJ databases">
        <title>Culex pipiens pipiens assembly and annotation.</title>
        <authorList>
            <person name="Alout H."/>
            <person name="Durand T."/>
        </authorList>
    </citation>
    <scope>NUCLEOTIDE SEQUENCE [LARGE SCALE GENOMIC DNA]</scope>
    <source>
        <strain evidence="2">HA-2024</strain>
        <tissue evidence="2">Whole body</tissue>
    </source>
</reference>
<feature type="region of interest" description="Disordered" evidence="1">
    <location>
        <begin position="37"/>
        <end position="142"/>
    </location>
</feature>
<feature type="compositionally biased region" description="Low complexity" evidence="1">
    <location>
        <begin position="124"/>
        <end position="135"/>
    </location>
</feature>
<feature type="region of interest" description="Disordered" evidence="1">
    <location>
        <begin position="177"/>
        <end position="221"/>
    </location>
</feature>